<protein>
    <submittedName>
        <fullName evidence="3">Recombinase family protein</fullName>
    </submittedName>
</protein>
<dbReference type="Proteomes" id="UP000309937">
    <property type="component" value="Unassembled WGS sequence"/>
</dbReference>
<dbReference type="PROSITE" id="PS51736">
    <property type="entry name" value="RECOMBINASES_3"/>
    <property type="match status" value="1"/>
</dbReference>
<keyword evidence="2" id="KW-0233">DNA recombination</keyword>
<dbReference type="InterPro" id="IPR006119">
    <property type="entry name" value="Resolv_N"/>
</dbReference>
<name>A0A2A6QAX1_ECOLX</name>
<dbReference type="GO" id="GO:0000150">
    <property type="term" value="F:DNA strand exchange activity"/>
    <property type="evidence" value="ECO:0007669"/>
    <property type="project" value="InterPro"/>
</dbReference>
<dbReference type="EMBL" id="RRGJ01000018">
    <property type="protein sequence ID" value="TJQ13734.1"/>
    <property type="molecule type" value="Genomic_DNA"/>
</dbReference>
<evidence type="ECO:0000256" key="2">
    <source>
        <dbReference type="ARBA" id="ARBA00023172"/>
    </source>
</evidence>
<keyword evidence="1" id="KW-0238">DNA-binding</keyword>
<dbReference type="CDD" id="cd03768">
    <property type="entry name" value="SR_ResInv"/>
    <property type="match status" value="1"/>
</dbReference>
<dbReference type="Pfam" id="PF00239">
    <property type="entry name" value="Resolvase"/>
    <property type="match status" value="1"/>
</dbReference>
<sequence>MTVYAYTRVSKADSENGTTDNQIHLIRAQVDIDIDIVFSDVNISGSMPFSERPEAKKLLNCLSKGDTVVIAKLDRGFRDTADCLNTVNLLKKKKILLKVLDISLDLSSPIGEMILTIMASVATFERKRIAERIKDGFCVGRSNGKKYGYHNDNTKAGVIKRNMKRKIETQQRYESILECLRTLHKEKPTERVMLAHLEQAGYSVSRNTLRKALGK</sequence>
<dbReference type="PANTHER" id="PTHR30461">
    <property type="entry name" value="DNA-INVERTASE FROM LAMBDOID PROPHAGE"/>
    <property type="match status" value="1"/>
</dbReference>
<dbReference type="GO" id="GO:0003677">
    <property type="term" value="F:DNA binding"/>
    <property type="evidence" value="ECO:0007669"/>
    <property type="project" value="UniProtKB-KW"/>
</dbReference>
<dbReference type="RefSeq" id="WP_086251767.1">
    <property type="nucleotide sequence ID" value="NZ_NEMS01000006.1"/>
</dbReference>
<evidence type="ECO:0000313" key="3">
    <source>
        <dbReference type="EMBL" id="TJQ13734.1"/>
    </source>
</evidence>
<accession>A0A2A6QAX1</accession>
<dbReference type="PANTHER" id="PTHR30461:SF2">
    <property type="entry name" value="SERINE RECOMBINASE PINE-RELATED"/>
    <property type="match status" value="1"/>
</dbReference>
<dbReference type="SMART" id="SM00857">
    <property type="entry name" value="Resolvase"/>
    <property type="match status" value="1"/>
</dbReference>
<dbReference type="Gene3D" id="3.40.50.1390">
    <property type="entry name" value="Resolvase, N-terminal catalytic domain"/>
    <property type="match status" value="1"/>
</dbReference>
<evidence type="ECO:0000313" key="4">
    <source>
        <dbReference type="Proteomes" id="UP000309937"/>
    </source>
</evidence>
<reference evidence="3 4" key="1">
    <citation type="submission" date="2018-12" db="EMBL/GenBank/DDBJ databases">
        <title>Food and Water Safety Consortium.</title>
        <authorList>
            <person name="Tyson S."/>
            <person name="Peterson C.-L."/>
            <person name="Olson A."/>
            <person name="Tyler S."/>
            <person name="Cabral J."/>
            <person name="Lynch T."/>
            <person name="Knox N."/>
            <person name="Van Domselaar G."/>
            <person name="Graham M."/>
        </authorList>
    </citation>
    <scope>NUCLEOTIDE SEQUENCE [LARGE SCALE GENOMIC DNA]</scope>
    <source>
        <strain evidence="3 4">FWSEC0118</strain>
    </source>
</reference>
<dbReference type="InterPro" id="IPR036162">
    <property type="entry name" value="Resolvase-like_N_sf"/>
</dbReference>
<organism evidence="3 4">
    <name type="scientific">Escherichia coli</name>
    <dbReference type="NCBI Taxonomy" id="562"/>
    <lineage>
        <taxon>Bacteria</taxon>
        <taxon>Pseudomonadati</taxon>
        <taxon>Pseudomonadota</taxon>
        <taxon>Gammaproteobacteria</taxon>
        <taxon>Enterobacterales</taxon>
        <taxon>Enterobacteriaceae</taxon>
        <taxon>Escherichia</taxon>
    </lineage>
</organism>
<dbReference type="InterPro" id="IPR050639">
    <property type="entry name" value="SSR_resolvase"/>
</dbReference>
<comment type="caution">
    <text evidence="3">The sequence shown here is derived from an EMBL/GenBank/DDBJ whole genome shotgun (WGS) entry which is preliminary data.</text>
</comment>
<dbReference type="SUPFAM" id="SSF53041">
    <property type="entry name" value="Resolvase-like"/>
    <property type="match status" value="1"/>
</dbReference>
<gene>
    <name evidence="3" type="ORF">C9Z68_13950</name>
</gene>
<evidence type="ECO:0000256" key="1">
    <source>
        <dbReference type="ARBA" id="ARBA00023125"/>
    </source>
</evidence>
<dbReference type="AlphaFoldDB" id="A0A2A6QAX1"/>
<proteinExistence type="predicted"/>